<sequence length="80" mass="9555">MKPMNAHKQDKNQRMRMAQSLYRKKKHNERKFKDSKVWTVFIVIAIVFSLFFLIVSELYFMDSGVPVPGFFRKIAEDLNN</sequence>
<dbReference type="EMBL" id="QNRJ01000006">
    <property type="protein sequence ID" value="RBP04440.1"/>
    <property type="molecule type" value="Genomic_DNA"/>
</dbReference>
<dbReference type="AlphaFoldDB" id="A0A366ERY4"/>
<evidence type="ECO:0000313" key="2">
    <source>
        <dbReference type="EMBL" id="RBP04440.1"/>
    </source>
</evidence>
<comment type="caution">
    <text evidence="2">The sequence shown here is derived from an EMBL/GenBank/DDBJ whole genome shotgun (WGS) entry which is preliminary data.</text>
</comment>
<evidence type="ECO:0000256" key="1">
    <source>
        <dbReference type="SAM" id="Phobius"/>
    </source>
</evidence>
<protein>
    <submittedName>
        <fullName evidence="2">Uncharacterized protein</fullName>
    </submittedName>
</protein>
<proteinExistence type="predicted"/>
<gene>
    <name evidence="2" type="ORF">DET59_106232</name>
</gene>
<feature type="transmembrane region" description="Helical" evidence="1">
    <location>
        <begin position="37"/>
        <end position="61"/>
    </location>
</feature>
<evidence type="ECO:0000313" key="3">
    <source>
        <dbReference type="Proteomes" id="UP000252118"/>
    </source>
</evidence>
<organism evidence="2 3">
    <name type="scientific">Rossellomorea aquimaris</name>
    <dbReference type="NCBI Taxonomy" id="189382"/>
    <lineage>
        <taxon>Bacteria</taxon>
        <taxon>Bacillati</taxon>
        <taxon>Bacillota</taxon>
        <taxon>Bacilli</taxon>
        <taxon>Bacillales</taxon>
        <taxon>Bacillaceae</taxon>
        <taxon>Rossellomorea</taxon>
    </lineage>
</organism>
<accession>A0A366ERY4</accession>
<keyword evidence="1" id="KW-1133">Transmembrane helix</keyword>
<keyword evidence="1" id="KW-0472">Membrane</keyword>
<dbReference type="Proteomes" id="UP000252118">
    <property type="component" value="Unassembled WGS sequence"/>
</dbReference>
<name>A0A366ERY4_9BACI</name>
<reference evidence="2 3" key="1">
    <citation type="submission" date="2018-06" db="EMBL/GenBank/DDBJ databases">
        <title>Freshwater and sediment microbial communities from various areas in North America, analyzing microbe dynamics in response to fracking.</title>
        <authorList>
            <person name="Lamendella R."/>
        </authorList>
    </citation>
    <scope>NUCLEOTIDE SEQUENCE [LARGE SCALE GENOMIC DNA]</scope>
    <source>
        <strain evidence="2 3">97B</strain>
    </source>
</reference>
<keyword evidence="1" id="KW-0812">Transmembrane</keyword>